<name>A0A423W4X1_9PEZI</name>
<feature type="compositionally biased region" description="Low complexity" evidence="1">
    <location>
        <begin position="33"/>
        <end position="43"/>
    </location>
</feature>
<dbReference type="AlphaFoldDB" id="A0A423W4X1"/>
<protein>
    <submittedName>
        <fullName evidence="2">Uncharacterized protein</fullName>
    </submittedName>
</protein>
<proteinExistence type="predicted"/>
<keyword evidence="3" id="KW-1185">Reference proteome</keyword>
<evidence type="ECO:0000256" key="1">
    <source>
        <dbReference type="SAM" id="MobiDB-lite"/>
    </source>
</evidence>
<feature type="region of interest" description="Disordered" evidence="1">
    <location>
        <begin position="1"/>
        <end position="135"/>
    </location>
</feature>
<feature type="compositionally biased region" description="Polar residues" evidence="1">
    <location>
        <begin position="7"/>
        <end position="16"/>
    </location>
</feature>
<reference evidence="2 3" key="1">
    <citation type="submission" date="2015-09" db="EMBL/GenBank/DDBJ databases">
        <title>Host preference determinants of Valsa canker pathogens revealed by comparative genomics.</title>
        <authorList>
            <person name="Yin Z."/>
            <person name="Huang L."/>
        </authorList>
    </citation>
    <scope>NUCLEOTIDE SEQUENCE [LARGE SCALE GENOMIC DNA]</scope>
    <source>
        <strain evidence="2 3">03-1</strain>
    </source>
</reference>
<dbReference type="EMBL" id="LKEA01000026">
    <property type="protein sequence ID" value="ROV98387.1"/>
    <property type="molecule type" value="Genomic_DNA"/>
</dbReference>
<evidence type="ECO:0000313" key="2">
    <source>
        <dbReference type="EMBL" id="ROV98387.1"/>
    </source>
</evidence>
<dbReference type="Proteomes" id="UP000283895">
    <property type="component" value="Unassembled WGS sequence"/>
</dbReference>
<feature type="compositionally biased region" description="Low complexity" evidence="1">
    <location>
        <begin position="103"/>
        <end position="114"/>
    </location>
</feature>
<organism evidence="2 3">
    <name type="scientific">Cytospora schulzeri</name>
    <dbReference type="NCBI Taxonomy" id="448051"/>
    <lineage>
        <taxon>Eukaryota</taxon>
        <taxon>Fungi</taxon>
        <taxon>Dikarya</taxon>
        <taxon>Ascomycota</taxon>
        <taxon>Pezizomycotina</taxon>
        <taxon>Sordariomycetes</taxon>
        <taxon>Sordariomycetidae</taxon>
        <taxon>Diaporthales</taxon>
        <taxon>Cytosporaceae</taxon>
        <taxon>Cytospora</taxon>
    </lineage>
</organism>
<comment type="caution">
    <text evidence="2">The sequence shown here is derived from an EMBL/GenBank/DDBJ whole genome shotgun (WGS) entry which is preliminary data.</text>
</comment>
<gene>
    <name evidence="2" type="ORF">VMCG_07204</name>
</gene>
<sequence length="165" mass="18137">MLIITPKDTSNAQQPTDRPKRTPDLTPGDPLPQEQQNQESSSSHANTGDIAGSLPQRTQQHQYPASRDIPSIIPGGHLSQRAPPPQRPSSRDSADTHQSGKVSRPPSQTSSSRSDANSFVEDPSDPVIIDFSPGSGWMDFNERQAWFGEMVKKLPPHLQNPNDRK</sequence>
<evidence type="ECO:0000313" key="3">
    <source>
        <dbReference type="Proteomes" id="UP000283895"/>
    </source>
</evidence>
<accession>A0A423W4X1</accession>